<protein>
    <submittedName>
        <fullName evidence="2">Uncharacterized protein</fullName>
    </submittedName>
</protein>
<evidence type="ECO:0000313" key="2">
    <source>
        <dbReference type="EMBL" id="QNN64054.1"/>
    </source>
</evidence>
<organism evidence="2 3">
    <name type="scientific">Leucobacter denitrificans</name>
    <dbReference type="NCBI Taxonomy" id="683042"/>
    <lineage>
        <taxon>Bacteria</taxon>
        <taxon>Bacillati</taxon>
        <taxon>Actinomycetota</taxon>
        <taxon>Actinomycetes</taxon>
        <taxon>Micrococcales</taxon>
        <taxon>Microbacteriaceae</taxon>
        <taxon>Leucobacter</taxon>
    </lineage>
</organism>
<feature type="region of interest" description="Disordered" evidence="1">
    <location>
        <begin position="1"/>
        <end position="106"/>
    </location>
</feature>
<proteinExistence type="predicted"/>
<dbReference type="AlphaFoldDB" id="A0A7G9S879"/>
<name>A0A7G9S879_9MICO</name>
<evidence type="ECO:0000313" key="3">
    <source>
        <dbReference type="Proteomes" id="UP000515934"/>
    </source>
</evidence>
<dbReference type="Proteomes" id="UP000515934">
    <property type="component" value="Chromosome"/>
</dbReference>
<gene>
    <name evidence="2" type="ORF">H9L06_03295</name>
</gene>
<feature type="compositionally biased region" description="Basic and acidic residues" evidence="1">
    <location>
        <begin position="86"/>
        <end position="99"/>
    </location>
</feature>
<dbReference type="RefSeq" id="WP_187556509.1">
    <property type="nucleotide sequence ID" value="NZ_CP060716.1"/>
</dbReference>
<dbReference type="EMBL" id="CP060716">
    <property type="protein sequence ID" value="QNN64054.1"/>
    <property type="molecule type" value="Genomic_DNA"/>
</dbReference>
<feature type="compositionally biased region" description="Acidic residues" evidence="1">
    <location>
        <begin position="45"/>
        <end position="55"/>
    </location>
</feature>
<dbReference type="KEGG" id="ldn:H9L06_03295"/>
<keyword evidence="3" id="KW-1185">Reference proteome</keyword>
<evidence type="ECO:0000256" key="1">
    <source>
        <dbReference type="SAM" id="MobiDB-lite"/>
    </source>
</evidence>
<sequence length="106" mass="11535">MTHNSDTHSDSDTRGNDNIEEPTHGDPGVERTSTVPKGSPHENPDSPEDVETDPALDDRLGSDWIDEGGATSVGPATSVPGGVETEESKRQVRIDREREEKEEENL</sequence>
<reference evidence="2 3" key="1">
    <citation type="submission" date="2020-08" db="EMBL/GenBank/DDBJ databases">
        <title>Genome sequence of Leucobacter denitrificans KACC 14055T.</title>
        <authorList>
            <person name="Hyun D.-W."/>
            <person name="Bae J.-W."/>
        </authorList>
    </citation>
    <scope>NUCLEOTIDE SEQUENCE [LARGE SCALE GENOMIC DNA]</scope>
    <source>
        <strain evidence="2 3">KACC 14055</strain>
    </source>
</reference>
<accession>A0A7G9S879</accession>
<feature type="compositionally biased region" description="Basic and acidic residues" evidence="1">
    <location>
        <begin position="1"/>
        <end position="29"/>
    </location>
</feature>